<proteinExistence type="inferred from homology"/>
<dbReference type="InterPro" id="IPR000560">
    <property type="entry name" value="His_Pase_clade-2"/>
</dbReference>
<dbReference type="Gene3D" id="3.40.50.1240">
    <property type="entry name" value="Phosphoglycerate mutase-like"/>
    <property type="match status" value="1"/>
</dbReference>
<dbReference type="SUPFAM" id="SSF53254">
    <property type="entry name" value="Phosphoglycerate mutase-like"/>
    <property type="match status" value="1"/>
</dbReference>
<accession>A0ABR3XXC5</accession>
<dbReference type="PANTHER" id="PTHR11567">
    <property type="entry name" value="ACID PHOSPHATASE-RELATED"/>
    <property type="match status" value="1"/>
</dbReference>
<keyword evidence="5" id="KW-1185">Reference proteome</keyword>
<dbReference type="InterPro" id="IPR050645">
    <property type="entry name" value="Histidine_acid_phosphatase"/>
</dbReference>
<comment type="similarity">
    <text evidence="1">Belongs to the histidine acid phosphatase family.</text>
</comment>
<dbReference type="Pfam" id="PF00328">
    <property type="entry name" value="His_Phos_2"/>
    <property type="match status" value="1"/>
</dbReference>
<evidence type="ECO:0000313" key="4">
    <source>
        <dbReference type="EMBL" id="KAL1880660.1"/>
    </source>
</evidence>
<reference evidence="4 5" key="1">
    <citation type="journal article" date="2024" name="IMA Fungus">
        <title>IMA Genome - F19 : A genome assembly and annotation guide to empower mycologists, including annotated draft genome sequences of Ceratocystis pirilliformis, Diaporthe australafricana, Fusarium ophioides, Paecilomyces lecythidis, and Sporothrix stenoceras.</title>
        <authorList>
            <person name="Aylward J."/>
            <person name="Wilson A.M."/>
            <person name="Visagie C.M."/>
            <person name="Spraker J."/>
            <person name="Barnes I."/>
            <person name="Buitendag C."/>
            <person name="Ceriani C."/>
            <person name="Del Mar Angel L."/>
            <person name="du Plessis D."/>
            <person name="Fuchs T."/>
            <person name="Gasser K."/>
            <person name="Kramer D."/>
            <person name="Li W."/>
            <person name="Munsamy K."/>
            <person name="Piso A."/>
            <person name="Price J.L."/>
            <person name="Sonnekus B."/>
            <person name="Thomas C."/>
            <person name="van der Nest A."/>
            <person name="van Dijk A."/>
            <person name="van Heerden A."/>
            <person name="van Vuuren N."/>
            <person name="Yilmaz N."/>
            <person name="Duong T.A."/>
            <person name="van der Merwe N.A."/>
            <person name="Wingfield M.J."/>
            <person name="Wingfield B.D."/>
        </authorList>
    </citation>
    <scope>NUCLEOTIDE SEQUENCE [LARGE SCALE GENOMIC DNA]</scope>
    <source>
        <strain evidence="4 5">CMW 18300</strain>
    </source>
</reference>
<name>A0ABR3XXC5_9PEZI</name>
<gene>
    <name evidence="4" type="ORF">Daus18300_001272</name>
</gene>
<evidence type="ECO:0000256" key="3">
    <source>
        <dbReference type="ARBA" id="ARBA00022801"/>
    </source>
</evidence>
<sequence length="501" mass="55177">MTTLQPRKPYTEEELKALYPPGLELVQAQVLLRHGERTPVSARFQNAGLHPYWPYCKSASHLRNVVLEANKGGVMFSALEWKKRLESFGEGTDAPALVTGATGGVDDICEMGMLTDKGRETTHSLGRRLRGLYVEQLGFLPETIDSAEFMYLRATPVPRALESLQQTFIGLYPENKRNANFPPPTILLRNLADEQLLPNEGGCMRFRTLMKAFAKRTADRWNSSEEMDYLNGIYGKYMPEGTRVAVDGKPRLSGIMDTVNSTLAHGPETKLPDIFYDVKAVETMEKIGVEEWFAGFKESREYRTLGMGSLLGDITARMVANVEASNSGDRSNNVVKFGMSGCHDTTLAGTLASLGAYNTQRWPPYTSHIALEVFRKSTASSAANASGKNNAPAVNVAATAKPISPAGKAMPSIGRKTLQEMTEGELKQIEGHYVRIRYNDQPVTIPGCKAVGNHLEGDETFCTLTAFKGIVDKITPKNWKKECSKIDKDNVLPAKPEPAGY</sequence>
<comment type="caution">
    <text evidence="4">The sequence shown here is derived from an EMBL/GenBank/DDBJ whole genome shotgun (WGS) entry which is preliminary data.</text>
</comment>
<evidence type="ECO:0000256" key="1">
    <source>
        <dbReference type="ARBA" id="ARBA00005375"/>
    </source>
</evidence>
<dbReference type="EC" id="3.1.3.8" evidence="2"/>
<dbReference type="InterPro" id="IPR033379">
    <property type="entry name" value="Acid_Pase_AS"/>
</dbReference>
<dbReference type="EMBL" id="JAWRVE010000007">
    <property type="protein sequence ID" value="KAL1880660.1"/>
    <property type="molecule type" value="Genomic_DNA"/>
</dbReference>
<dbReference type="PANTHER" id="PTHR11567:SF110">
    <property type="entry name" value="2-PHOSPHOXYLOSE PHOSPHATASE 1"/>
    <property type="match status" value="1"/>
</dbReference>
<keyword evidence="3" id="KW-0378">Hydrolase</keyword>
<evidence type="ECO:0000256" key="2">
    <source>
        <dbReference type="ARBA" id="ARBA00012632"/>
    </source>
</evidence>
<dbReference type="PROSITE" id="PS00616">
    <property type="entry name" value="HIS_ACID_PHOSPHAT_1"/>
    <property type="match status" value="1"/>
</dbReference>
<dbReference type="CDD" id="cd07061">
    <property type="entry name" value="HP_HAP_like"/>
    <property type="match status" value="1"/>
</dbReference>
<evidence type="ECO:0000313" key="5">
    <source>
        <dbReference type="Proteomes" id="UP001583177"/>
    </source>
</evidence>
<organism evidence="4 5">
    <name type="scientific">Diaporthe australafricana</name>
    <dbReference type="NCBI Taxonomy" id="127596"/>
    <lineage>
        <taxon>Eukaryota</taxon>
        <taxon>Fungi</taxon>
        <taxon>Dikarya</taxon>
        <taxon>Ascomycota</taxon>
        <taxon>Pezizomycotina</taxon>
        <taxon>Sordariomycetes</taxon>
        <taxon>Sordariomycetidae</taxon>
        <taxon>Diaporthales</taxon>
        <taxon>Diaporthaceae</taxon>
        <taxon>Diaporthe</taxon>
    </lineage>
</organism>
<dbReference type="InterPro" id="IPR029033">
    <property type="entry name" value="His_PPase_superfam"/>
</dbReference>
<protein>
    <recommendedName>
        <fullName evidence="2">3-phytase</fullName>
        <ecNumber evidence="2">3.1.3.8</ecNumber>
    </recommendedName>
</protein>
<dbReference type="Proteomes" id="UP001583177">
    <property type="component" value="Unassembled WGS sequence"/>
</dbReference>